<sequence>MATEPITSGSSALSPQASTNVTAEVQEFLTAERPDTEFLPSTARMSRAELDALPTSDLDPLGIGVIAGAANVIMQLSLPAVGYGVYESRVDSGNLFKHPMKRGRTTLSYLAVAGLGSAKDRKAYRKAIGKAHAQVRSTPDSPVKYNAFDPKLQLWVAACLYRGTEDVHRIFGGVTEVTDERYQAGAVLGTTLQVPREMWPATREDFETYWNDTVETLEIDDTIREYLMSIARGEFLGPVVSRLLGWHLEIMAIGFLPENFRRKMRVQLSPWQELYFDKHNAVLRAIITRAPKWVRAFPFNVLLADVRWRMRTGRPLV</sequence>
<name>A0A2I1R9Q2_9ACTN</name>
<dbReference type="AlphaFoldDB" id="A0A2I1R9Q2"/>
<evidence type="ECO:0000313" key="3">
    <source>
        <dbReference type="Proteomes" id="UP000234662"/>
    </source>
</evidence>
<dbReference type="InterPro" id="IPR018713">
    <property type="entry name" value="MPAB/Lcp_cat_dom"/>
</dbReference>
<gene>
    <name evidence="2" type="ORF">CYJ73_10020</name>
</gene>
<dbReference type="STRING" id="2055.BCM27_23430"/>
<dbReference type="GO" id="GO:0016491">
    <property type="term" value="F:oxidoreductase activity"/>
    <property type="evidence" value="ECO:0007669"/>
    <property type="project" value="InterPro"/>
</dbReference>
<dbReference type="Pfam" id="PF09995">
    <property type="entry name" value="MPAB_Lcp_cat"/>
    <property type="match status" value="1"/>
</dbReference>
<comment type="caution">
    <text evidence="2">The sequence shown here is derived from an EMBL/GenBank/DDBJ whole genome shotgun (WGS) entry which is preliminary data.</text>
</comment>
<dbReference type="PANTHER" id="PTHR36151:SF3">
    <property type="entry name" value="ER-BOUND OXYGENASE MPAB_MPAB'_RUBBER OXYGENASE CATALYTIC DOMAIN-CONTAINING PROTEIN"/>
    <property type="match status" value="1"/>
</dbReference>
<proteinExistence type="predicted"/>
<dbReference type="Proteomes" id="UP000234662">
    <property type="component" value="Unassembled WGS sequence"/>
</dbReference>
<reference evidence="2 3" key="1">
    <citation type="submission" date="2017-12" db="EMBL/GenBank/DDBJ databases">
        <title>Phylogenetic diversity of female urinary microbiome.</title>
        <authorList>
            <person name="Thomas-White K."/>
            <person name="Wolfe A.J."/>
        </authorList>
    </citation>
    <scope>NUCLEOTIDE SEQUENCE [LARGE SCALE GENOMIC DNA]</scope>
    <source>
        <strain evidence="2 3">UMB0777</strain>
    </source>
</reference>
<organism evidence="2 3">
    <name type="scientific">Gordonia terrae</name>
    <dbReference type="NCBI Taxonomy" id="2055"/>
    <lineage>
        <taxon>Bacteria</taxon>
        <taxon>Bacillati</taxon>
        <taxon>Actinomycetota</taxon>
        <taxon>Actinomycetes</taxon>
        <taxon>Mycobacteriales</taxon>
        <taxon>Gordoniaceae</taxon>
        <taxon>Gordonia</taxon>
    </lineage>
</organism>
<accession>A0A2I1R9Q2</accession>
<evidence type="ECO:0000313" key="2">
    <source>
        <dbReference type="EMBL" id="PKZ65872.1"/>
    </source>
</evidence>
<evidence type="ECO:0000259" key="1">
    <source>
        <dbReference type="Pfam" id="PF09995"/>
    </source>
</evidence>
<dbReference type="RefSeq" id="WP_101820046.1">
    <property type="nucleotide sequence ID" value="NZ_PKJC01000005.1"/>
</dbReference>
<feature type="domain" description="ER-bound oxygenase mpaB/mpaB'/Rubber oxygenase catalytic" evidence="1">
    <location>
        <begin position="63"/>
        <end position="284"/>
    </location>
</feature>
<dbReference type="PANTHER" id="PTHR36151">
    <property type="entry name" value="BLR2777 PROTEIN"/>
    <property type="match status" value="1"/>
</dbReference>
<dbReference type="EMBL" id="PKJC01000005">
    <property type="protein sequence ID" value="PKZ65872.1"/>
    <property type="molecule type" value="Genomic_DNA"/>
</dbReference>
<protein>
    <recommendedName>
        <fullName evidence="1">ER-bound oxygenase mpaB/mpaB'/Rubber oxygenase catalytic domain-containing protein</fullName>
    </recommendedName>
</protein>